<dbReference type="GO" id="GO:0016298">
    <property type="term" value="F:lipase activity"/>
    <property type="evidence" value="ECO:0007669"/>
    <property type="project" value="TreeGrafter"/>
</dbReference>
<dbReference type="Proteomes" id="UP000789706">
    <property type="component" value="Unassembled WGS sequence"/>
</dbReference>
<dbReference type="PANTHER" id="PTHR45792">
    <property type="entry name" value="DIACYLGLYCEROL LIPASE HOMOLOG-RELATED"/>
    <property type="match status" value="1"/>
</dbReference>
<feature type="compositionally biased region" description="Polar residues" evidence="15">
    <location>
        <begin position="102"/>
        <end position="123"/>
    </location>
</feature>
<dbReference type="GO" id="GO:0005886">
    <property type="term" value="C:plasma membrane"/>
    <property type="evidence" value="ECO:0007669"/>
    <property type="project" value="UniProtKB-SubCell"/>
</dbReference>
<protein>
    <recommendedName>
        <fullName evidence="14">sn-1-specific diacylglycerol lipase</fullName>
        <ecNumber evidence="14">3.1.1.116</ecNumber>
    </recommendedName>
</protein>
<evidence type="ECO:0000256" key="13">
    <source>
        <dbReference type="ARBA" id="ARBA00024531"/>
    </source>
</evidence>
<evidence type="ECO:0000256" key="1">
    <source>
        <dbReference type="ARBA" id="ARBA00001913"/>
    </source>
</evidence>
<keyword evidence="8" id="KW-0106">Calcium</keyword>
<dbReference type="GO" id="GO:0019369">
    <property type="term" value="P:arachidonate metabolic process"/>
    <property type="evidence" value="ECO:0007669"/>
    <property type="project" value="TreeGrafter"/>
</dbReference>
<organism evidence="17 18">
    <name type="scientific">Diversispora eburnea</name>
    <dbReference type="NCBI Taxonomy" id="1213867"/>
    <lineage>
        <taxon>Eukaryota</taxon>
        <taxon>Fungi</taxon>
        <taxon>Fungi incertae sedis</taxon>
        <taxon>Mucoromycota</taxon>
        <taxon>Glomeromycotina</taxon>
        <taxon>Glomeromycetes</taxon>
        <taxon>Diversisporales</taxon>
        <taxon>Diversisporaceae</taxon>
        <taxon>Diversispora</taxon>
    </lineage>
</organism>
<evidence type="ECO:0000256" key="5">
    <source>
        <dbReference type="ARBA" id="ARBA00022692"/>
    </source>
</evidence>
<evidence type="ECO:0000256" key="15">
    <source>
        <dbReference type="SAM" id="MobiDB-lite"/>
    </source>
</evidence>
<accession>A0A9N9BTY5</accession>
<evidence type="ECO:0000256" key="10">
    <source>
        <dbReference type="ARBA" id="ARBA00022989"/>
    </source>
</evidence>
<dbReference type="Pfam" id="PF01764">
    <property type="entry name" value="Lipase_3"/>
    <property type="match status" value="1"/>
</dbReference>
<name>A0A9N9BTY5_9GLOM</name>
<evidence type="ECO:0000256" key="2">
    <source>
        <dbReference type="ARBA" id="ARBA00004651"/>
    </source>
</evidence>
<dbReference type="InterPro" id="IPR002921">
    <property type="entry name" value="Fungal_lipase-type"/>
</dbReference>
<evidence type="ECO:0000256" key="14">
    <source>
        <dbReference type="ARBA" id="ARBA00026104"/>
    </source>
</evidence>
<keyword evidence="5" id="KW-0812">Transmembrane</keyword>
<comment type="catalytic activity">
    <reaction evidence="13">
        <text>a 1,2-diacyl-sn-glycerol + H2O = a 2-acylglycerol + a fatty acid + H(+)</text>
        <dbReference type="Rhea" id="RHEA:33275"/>
        <dbReference type="ChEBI" id="CHEBI:15377"/>
        <dbReference type="ChEBI" id="CHEBI:15378"/>
        <dbReference type="ChEBI" id="CHEBI:17389"/>
        <dbReference type="ChEBI" id="CHEBI:17815"/>
        <dbReference type="ChEBI" id="CHEBI:28868"/>
        <dbReference type="EC" id="3.1.1.116"/>
    </reaction>
    <physiologicalReaction direction="left-to-right" evidence="13">
        <dbReference type="Rhea" id="RHEA:33276"/>
    </physiologicalReaction>
</comment>
<dbReference type="EC" id="3.1.1.116" evidence="14"/>
<evidence type="ECO:0000256" key="4">
    <source>
        <dbReference type="ARBA" id="ARBA00022553"/>
    </source>
</evidence>
<keyword evidence="12" id="KW-0472">Membrane</keyword>
<evidence type="ECO:0000256" key="11">
    <source>
        <dbReference type="ARBA" id="ARBA00023098"/>
    </source>
</evidence>
<dbReference type="GO" id="GO:0046340">
    <property type="term" value="P:diacylglycerol catabolic process"/>
    <property type="evidence" value="ECO:0007669"/>
    <property type="project" value="TreeGrafter"/>
</dbReference>
<proteinExistence type="predicted"/>
<comment type="subcellular location">
    <subcellularLocation>
        <location evidence="2">Cell membrane</location>
        <topology evidence="2">Multi-pass membrane protein</topology>
    </subcellularLocation>
</comment>
<dbReference type="SUPFAM" id="SSF53474">
    <property type="entry name" value="alpha/beta-Hydrolases"/>
    <property type="match status" value="1"/>
</dbReference>
<dbReference type="CDD" id="cd00519">
    <property type="entry name" value="Lipase_3"/>
    <property type="match status" value="1"/>
</dbReference>
<dbReference type="Gene3D" id="3.40.50.1820">
    <property type="entry name" value="alpha/beta hydrolase"/>
    <property type="match status" value="1"/>
</dbReference>
<keyword evidence="9" id="KW-0442">Lipid degradation</keyword>
<reference evidence="17" key="1">
    <citation type="submission" date="2021-06" db="EMBL/GenBank/DDBJ databases">
        <authorList>
            <person name="Kallberg Y."/>
            <person name="Tangrot J."/>
            <person name="Rosling A."/>
        </authorList>
    </citation>
    <scope>NUCLEOTIDE SEQUENCE</scope>
    <source>
        <strain evidence="17">AZ414A</strain>
    </source>
</reference>
<comment type="cofactor">
    <cofactor evidence="1">
        <name>Ca(2+)</name>
        <dbReference type="ChEBI" id="CHEBI:29108"/>
    </cofactor>
</comment>
<feature type="domain" description="Fungal lipase-type" evidence="16">
    <location>
        <begin position="611"/>
        <end position="742"/>
    </location>
</feature>
<keyword evidence="3" id="KW-1003">Cell membrane</keyword>
<evidence type="ECO:0000313" key="17">
    <source>
        <dbReference type="EMBL" id="CAG8575891.1"/>
    </source>
</evidence>
<evidence type="ECO:0000313" key="18">
    <source>
        <dbReference type="Proteomes" id="UP000789706"/>
    </source>
</evidence>
<keyword evidence="4" id="KW-0597">Phosphoprotein</keyword>
<comment type="caution">
    <text evidence="17">The sequence shown here is derived from an EMBL/GenBank/DDBJ whole genome shotgun (WGS) entry which is preliminary data.</text>
</comment>
<dbReference type="GO" id="GO:0046872">
    <property type="term" value="F:metal ion binding"/>
    <property type="evidence" value="ECO:0007669"/>
    <property type="project" value="UniProtKB-KW"/>
</dbReference>
<dbReference type="AlphaFoldDB" id="A0A9N9BTY5"/>
<evidence type="ECO:0000256" key="3">
    <source>
        <dbReference type="ARBA" id="ARBA00022475"/>
    </source>
</evidence>
<keyword evidence="10" id="KW-1133">Transmembrane helix</keyword>
<dbReference type="PANTHER" id="PTHR45792:SF8">
    <property type="entry name" value="DIACYLGLYCEROL LIPASE-ALPHA"/>
    <property type="match status" value="1"/>
</dbReference>
<feature type="region of interest" description="Disordered" evidence="15">
    <location>
        <begin position="91"/>
        <end position="129"/>
    </location>
</feature>
<keyword evidence="6" id="KW-0479">Metal-binding</keyword>
<sequence length="901" mass="103437">MAPLEEGSKIENIKQNDTFSNKFSQTLSFDNDPLLINQPTNFILPSEDAQKASSLSNSNFEPETQTMINELENHVDELSNNKADMLYLPHKVSDTSKESQDEINYSSDATSDYSSEDNLSIEGSDNDDIDHAEEDHEKAWRDFDWSSTCQTQNRRAIDSKVYSNSYTITSINNFKSFSPKKVLSYNSRRIYNLNINLSGDDLKIKKDEKSYQILNGSVKTFQEEKTKLSVNTSLSIIEHNGSISQEDEDQLPSPVSSLDSFETFNTFPDKMLVRVKSIEFNPPRLYDSKTRTSIRFVIHSVSHHTKPSTSIEELSQKMICFPFDYHSYAFDTLKLDVYGYGSFLYTKKRLGRTNIRLNTFKQAISNQEEFEGKFPLEDNGYSNTREVGSIVLNIKFHFPNLSPTKSQPSNVHPKAIFDRDIFSGKTSSRNVPINFDGLNELENANADDLENVIVVSYPETKLSGILDLVLSKETREAIKEITVLYHTFFDSGWRLTKLEFLKAYMLLEKYYLQKSNPVTGNLIYDVEKIQTAQKYLKYSMASYGSFLFNWFGYGHNMAPLNAIRMNSDRKAVQDFFGLEKNDIICWEYGLNTVSVPNYMVIRDPETNAIIISIRGTMNVADVITDALAHYEPWNGGFVHRGIFRSARYLVNHSLTEIKAAVNKFNSNSIRVIGHSLGASVSALVTIFLHEQCKDLLEQGVDIRAWNFATAPCCSLDIACTSEALGCIDNFVNENDIIPRLSYGNLMDFKELVKFAASELKNENYKKEQFAKIISSIDSYRTSLKSKSSKRKLYIPGTIYYLYKGHVRSPFLDFYTKDIVCEKSKPDLFTDLSLRRNWLFHHFPDRYDKKFKRVLKFLSRKSNEGGVDKIKPWKKWKKLEEHLPIEEEGGRIERWMSKSGHI</sequence>
<dbReference type="InterPro" id="IPR029058">
    <property type="entry name" value="AB_hydrolase_fold"/>
</dbReference>
<dbReference type="InterPro" id="IPR052214">
    <property type="entry name" value="DAG_Lipase-Related"/>
</dbReference>
<gene>
    <name evidence="17" type="ORF">DEBURN_LOCUS8321</name>
</gene>
<evidence type="ECO:0000256" key="7">
    <source>
        <dbReference type="ARBA" id="ARBA00022801"/>
    </source>
</evidence>
<keyword evidence="11" id="KW-0443">Lipid metabolism</keyword>
<feature type="compositionally biased region" description="Basic and acidic residues" evidence="15">
    <location>
        <begin position="91"/>
        <end position="100"/>
    </location>
</feature>
<dbReference type="OrthoDB" id="438440at2759"/>
<evidence type="ECO:0000256" key="9">
    <source>
        <dbReference type="ARBA" id="ARBA00022963"/>
    </source>
</evidence>
<evidence type="ECO:0000256" key="6">
    <source>
        <dbReference type="ARBA" id="ARBA00022723"/>
    </source>
</evidence>
<evidence type="ECO:0000256" key="8">
    <source>
        <dbReference type="ARBA" id="ARBA00022837"/>
    </source>
</evidence>
<keyword evidence="18" id="KW-1185">Reference proteome</keyword>
<evidence type="ECO:0000256" key="12">
    <source>
        <dbReference type="ARBA" id="ARBA00023136"/>
    </source>
</evidence>
<evidence type="ECO:0000259" key="16">
    <source>
        <dbReference type="Pfam" id="PF01764"/>
    </source>
</evidence>
<dbReference type="EMBL" id="CAJVPK010001198">
    <property type="protein sequence ID" value="CAG8575891.1"/>
    <property type="molecule type" value="Genomic_DNA"/>
</dbReference>
<keyword evidence="7" id="KW-0378">Hydrolase</keyword>